<dbReference type="EMBL" id="JAPIUZ010000001">
    <property type="protein sequence ID" value="MCX2562989.1"/>
    <property type="molecule type" value="Genomic_DNA"/>
</dbReference>
<dbReference type="SUPFAM" id="SSF116734">
    <property type="entry name" value="DNA methylase specificity domain"/>
    <property type="match status" value="2"/>
</dbReference>
<dbReference type="InterPro" id="IPR044946">
    <property type="entry name" value="Restrct_endonuc_typeI_TRD_sf"/>
</dbReference>
<dbReference type="Proteomes" id="UP001301152">
    <property type="component" value="Unassembled WGS sequence"/>
</dbReference>
<gene>
    <name evidence="3" type="ORF">OQ497_03255</name>
</gene>
<proteinExistence type="predicted"/>
<comment type="caution">
    <text evidence="3">The sequence shown here is derived from an EMBL/GenBank/DDBJ whole genome shotgun (WGS) entry which is preliminary data.</text>
</comment>
<keyword evidence="4" id="KW-1185">Reference proteome</keyword>
<accession>A0ABT3QCG0</accession>
<organism evidence="3 4">
    <name type="scientific">Acetobacter thailandicus</name>
    <dbReference type="NCBI Taxonomy" id="1502842"/>
    <lineage>
        <taxon>Bacteria</taxon>
        <taxon>Pseudomonadati</taxon>
        <taxon>Pseudomonadota</taxon>
        <taxon>Alphaproteobacteria</taxon>
        <taxon>Acetobacterales</taxon>
        <taxon>Acetobacteraceae</taxon>
        <taxon>Acetobacter</taxon>
    </lineage>
</organism>
<sequence length="430" mass="48333">MNIAAYPKYDSYQDVKISWCEELPSHWTTQPIRNLFTESRRKNGAGKNKDYLSLMANRGIIPYSEKGDVGNKMPADLSGCKLVDVDDFVLNSMNFGIGSFGVSSLKGVCSSVYVILKANNPASIRYYERIFQHPQFQTFSQSLGNGILAHRCAIGWDELKNSHFPVPPVEEIQAIAAFLDGKCTTIDEAVRIKEEQIRLLAERRQILIQQAVIRGLNPDAPMKDSGIDWIGQIPAHWVARRNFALFRETKNAGNAGLPVLSVSIHSGVSKEELSEEENIRSIIKIEDRSSYKEVLPGDIAYNMMRAWQGGIGAVHTHGMVSPAYVVARPIVDLVADYFELLYRTPAFIRQMDASSKGITDFRKRLYWDDFRDCLTIVPPKAEQEEIIRYSSDISAKFHHAISLKESQITALREYKTSLINAAVTGKIKVL</sequence>
<keyword evidence="3" id="KW-0378">Hydrolase</keyword>
<evidence type="ECO:0000313" key="3">
    <source>
        <dbReference type="EMBL" id="MCX2562989.1"/>
    </source>
</evidence>
<dbReference type="PANTHER" id="PTHR43140:SF1">
    <property type="entry name" value="TYPE I RESTRICTION ENZYME ECOKI SPECIFICITY SUBUNIT"/>
    <property type="match status" value="1"/>
</dbReference>
<evidence type="ECO:0000256" key="1">
    <source>
        <dbReference type="ARBA" id="ARBA00022747"/>
    </source>
</evidence>
<reference evidence="3 4" key="1">
    <citation type="submission" date="2022-11" db="EMBL/GenBank/DDBJ databases">
        <title>Genome sequencing of Acetobacter type strain.</title>
        <authorList>
            <person name="Heo J."/>
            <person name="Lee D."/>
            <person name="Han B.-H."/>
            <person name="Hong S.-B."/>
            <person name="Kwon S.-W."/>
        </authorList>
    </citation>
    <scope>NUCLEOTIDE SEQUENCE [LARGE SCALE GENOMIC DNA]</scope>
    <source>
        <strain evidence="3 4">KACC 21253</strain>
    </source>
</reference>
<evidence type="ECO:0000256" key="2">
    <source>
        <dbReference type="ARBA" id="ARBA00023125"/>
    </source>
</evidence>
<keyword evidence="3" id="KW-0255">Endonuclease</keyword>
<dbReference type="GO" id="GO:0004519">
    <property type="term" value="F:endonuclease activity"/>
    <property type="evidence" value="ECO:0007669"/>
    <property type="project" value="UniProtKB-KW"/>
</dbReference>
<protein>
    <submittedName>
        <fullName evidence="3">Restriction endonuclease subunit S</fullName>
    </submittedName>
</protein>
<keyword evidence="2" id="KW-0238">DNA-binding</keyword>
<name>A0ABT3QCG0_9PROT</name>
<evidence type="ECO:0000313" key="4">
    <source>
        <dbReference type="Proteomes" id="UP001301152"/>
    </source>
</evidence>
<dbReference type="InterPro" id="IPR051212">
    <property type="entry name" value="Type-I_RE_S_subunit"/>
</dbReference>
<dbReference type="Gene3D" id="3.90.220.20">
    <property type="entry name" value="DNA methylase specificity domains"/>
    <property type="match status" value="2"/>
</dbReference>
<dbReference type="Gene3D" id="1.10.287.1120">
    <property type="entry name" value="Bipartite methylase S protein"/>
    <property type="match status" value="1"/>
</dbReference>
<keyword evidence="1" id="KW-0680">Restriction system</keyword>
<dbReference type="RefSeq" id="WP_173560354.1">
    <property type="nucleotide sequence ID" value="NZ_JAPIUZ010000001.1"/>
</dbReference>
<keyword evidence="3" id="KW-0540">Nuclease</keyword>
<dbReference type="PANTHER" id="PTHR43140">
    <property type="entry name" value="TYPE-1 RESTRICTION ENZYME ECOKI SPECIFICITY PROTEIN"/>
    <property type="match status" value="1"/>
</dbReference>